<accession>A0AAW6C7W1</accession>
<sequence>MKFRRVIHPGERCLHATHISIRKVSQEPVTQLGQFLDEASQ</sequence>
<dbReference type="AlphaFoldDB" id="A0AAW6C7W1"/>
<dbReference type="Proteomes" id="UP001211006">
    <property type="component" value="Unassembled WGS sequence"/>
</dbReference>
<reference evidence="1" key="1">
    <citation type="submission" date="2023-01" db="EMBL/GenBank/DDBJ databases">
        <title>Human gut microbiome strain richness.</title>
        <authorList>
            <person name="Chen-Liaw A."/>
        </authorList>
    </citation>
    <scope>NUCLEOTIDE SEQUENCE</scope>
    <source>
        <strain evidence="1">2225st1_A6_2225SCRN_200828</strain>
    </source>
</reference>
<comment type="caution">
    <text evidence="1">The sequence shown here is derived from an EMBL/GenBank/DDBJ whole genome shotgun (WGS) entry which is preliminary data.</text>
</comment>
<evidence type="ECO:0000313" key="1">
    <source>
        <dbReference type="EMBL" id="MDB7907149.1"/>
    </source>
</evidence>
<proteinExistence type="predicted"/>
<dbReference type="EMBL" id="JAQLWO010000016">
    <property type="protein sequence ID" value="MDB7907149.1"/>
    <property type="molecule type" value="Genomic_DNA"/>
</dbReference>
<name>A0AAW6C7W1_FLAPL</name>
<organism evidence="1 2">
    <name type="scientific">Flavonifractor plautii</name>
    <name type="common">Fusobacterium plautii</name>
    <dbReference type="NCBI Taxonomy" id="292800"/>
    <lineage>
        <taxon>Bacteria</taxon>
        <taxon>Bacillati</taxon>
        <taxon>Bacillota</taxon>
        <taxon>Clostridia</taxon>
        <taxon>Eubacteriales</taxon>
        <taxon>Oscillospiraceae</taxon>
        <taxon>Flavonifractor</taxon>
    </lineage>
</organism>
<evidence type="ECO:0000313" key="2">
    <source>
        <dbReference type="Proteomes" id="UP001211006"/>
    </source>
</evidence>
<protein>
    <submittedName>
        <fullName evidence="1">Uncharacterized protein</fullName>
    </submittedName>
</protein>
<dbReference type="RefSeq" id="WP_256186232.1">
    <property type="nucleotide sequence ID" value="NZ_JAJCIK010000050.1"/>
</dbReference>
<gene>
    <name evidence="1" type="ORF">PND83_14285</name>
</gene>